<dbReference type="InterPro" id="IPR013784">
    <property type="entry name" value="Carb-bd-like_fold"/>
</dbReference>
<evidence type="ECO:0000256" key="2">
    <source>
        <dbReference type="ARBA" id="ARBA00009810"/>
    </source>
</evidence>
<dbReference type="EMBL" id="BMIU01000021">
    <property type="protein sequence ID" value="GGF44474.1"/>
    <property type="molecule type" value="Genomic_DNA"/>
</dbReference>
<evidence type="ECO:0000256" key="7">
    <source>
        <dbReference type="ARBA" id="ARBA00022729"/>
    </source>
</evidence>
<evidence type="ECO:0000256" key="14">
    <source>
        <dbReference type="PROSITE-ProRule" id="PRU01360"/>
    </source>
</evidence>
<dbReference type="Gene3D" id="2.60.40.1120">
    <property type="entry name" value="Carboxypeptidase-like, regulatory domain"/>
    <property type="match status" value="1"/>
</dbReference>
<dbReference type="Pfam" id="PF07715">
    <property type="entry name" value="Plug"/>
    <property type="match status" value="1"/>
</dbReference>
<dbReference type="Proteomes" id="UP000647339">
    <property type="component" value="Unassembled WGS sequence"/>
</dbReference>
<protein>
    <submittedName>
        <fullName evidence="18">Ferrichrome-iron receptor</fullName>
    </submittedName>
</protein>
<evidence type="ECO:0000313" key="18">
    <source>
        <dbReference type="EMBL" id="GGF44474.1"/>
    </source>
</evidence>
<keyword evidence="10 15" id="KW-0798">TonB box</keyword>
<keyword evidence="19" id="KW-1185">Reference proteome</keyword>
<dbReference type="InterPro" id="IPR037066">
    <property type="entry name" value="Plug_dom_sf"/>
</dbReference>
<organism evidence="18 19">
    <name type="scientific">Echinicola rosea</name>
    <dbReference type="NCBI Taxonomy" id="1807691"/>
    <lineage>
        <taxon>Bacteria</taxon>
        <taxon>Pseudomonadati</taxon>
        <taxon>Bacteroidota</taxon>
        <taxon>Cytophagia</taxon>
        <taxon>Cytophagales</taxon>
        <taxon>Cyclobacteriaceae</taxon>
        <taxon>Echinicola</taxon>
    </lineage>
</organism>
<sequence>MRFFFTHLLLFLPFFVWGQKASIEGEIFDADKSPLPSITIKLDGTAFGTSTDNAGNFSISDIPEGSYVIVASGVGYEVKSASLTIQSGKTTYIQLQLNEGETALEEVVVEALSLPRESQSVTRTSTPLIEVPQQVQVVDRATIEDQQLFTMDQALKNVAGINVSGSNGAMNIRGFGTNASNTLINGMKGTPYPAGVMPLLANVESVEVIHGPSAVLYGEGSLGGRINLVTKQPKKETHANVSIGGGNYGLFRAMGDVTGKLNPSESLYFLVGAAYQTGGRVTDNFDNENFQLYGSLKWEASDKTNLQLNANFNLDRATSNWAPEIPVLDGLPVFSLPDEFNFQAEDAFYDGNSYQLQLLADHELNANWKANLLFGISQSKAERNQYGLSWTFDQETGDLGRDYTEQEVVSPTTTVNPYVEGKFNIGRIKNKLAAGVDLTLSRSNYPNGIKYFSSLPLNIYAPDYSSGKTGDYLGYSSRTEKFTYNTVGVYLQDQLTLSKKLKALFGIRYTNYYMRYFADDDQGNALYDEQPENTEAITPSLGLVYQAREHTSFYVDYSKGFVPQYSNERKFGGPFDPEITHQYELGYKGEYAKNRLHTTLAVYHITKQNVLVYYDDPELPDGYGYRPLEEVQSKGIEVGVSGYLTDRLYLIANYSFNNTEVSESNTPENEGNTFYNSPENLANGWVKYALLKGEGITSTIGMGVNYVDERTTYFGDLPDYTVADAMLSIGFKRYKLQLNVNNLFDEQYAISGGYVDYLPGMGRNFLLTAKWSY</sequence>
<dbReference type="InterPro" id="IPR039426">
    <property type="entry name" value="TonB-dep_rcpt-like"/>
</dbReference>
<accession>A0ABQ1V9K7</accession>
<keyword evidence="12 18" id="KW-0675">Receptor</keyword>
<evidence type="ECO:0000256" key="10">
    <source>
        <dbReference type="ARBA" id="ARBA00023077"/>
    </source>
</evidence>
<evidence type="ECO:0000256" key="12">
    <source>
        <dbReference type="ARBA" id="ARBA00023170"/>
    </source>
</evidence>
<keyword evidence="8" id="KW-0408">Iron</keyword>
<evidence type="ECO:0000256" key="11">
    <source>
        <dbReference type="ARBA" id="ARBA00023136"/>
    </source>
</evidence>
<evidence type="ECO:0000256" key="6">
    <source>
        <dbReference type="ARBA" id="ARBA00022692"/>
    </source>
</evidence>
<feature type="domain" description="TonB-dependent receptor-like beta-barrel" evidence="16">
    <location>
        <begin position="301"/>
        <end position="743"/>
    </location>
</feature>
<dbReference type="NCBIfam" id="TIGR01783">
    <property type="entry name" value="TonB-siderophor"/>
    <property type="match status" value="1"/>
</dbReference>
<dbReference type="RefSeq" id="WP_137404412.1">
    <property type="nucleotide sequence ID" value="NZ_BMIU01000021.1"/>
</dbReference>
<dbReference type="InterPro" id="IPR010105">
    <property type="entry name" value="TonB_sidphr_rcpt"/>
</dbReference>
<comment type="subcellular location">
    <subcellularLocation>
        <location evidence="1 14">Cell outer membrane</location>
        <topology evidence="1 14">Multi-pass membrane protein</topology>
    </subcellularLocation>
</comment>
<evidence type="ECO:0000256" key="4">
    <source>
        <dbReference type="ARBA" id="ARBA00022452"/>
    </source>
</evidence>
<evidence type="ECO:0000256" key="5">
    <source>
        <dbReference type="ARBA" id="ARBA00022496"/>
    </source>
</evidence>
<dbReference type="PROSITE" id="PS52016">
    <property type="entry name" value="TONB_DEPENDENT_REC_3"/>
    <property type="match status" value="1"/>
</dbReference>
<keyword evidence="9" id="KW-0406">Ion transport</keyword>
<dbReference type="InterPro" id="IPR000531">
    <property type="entry name" value="Beta-barrel_TonB"/>
</dbReference>
<dbReference type="SUPFAM" id="SSF49452">
    <property type="entry name" value="Starch-binding domain-like"/>
    <property type="match status" value="1"/>
</dbReference>
<keyword evidence="5" id="KW-0410">Iron transport</keyword>
<name>A0ABQ1V9K7_9BACT</name>
<dbReference type="Pfam" id="PF00593">
    <property type="entry name" value="TonB_dep_Rec_b-barrel"/>
    <property type="match status" value="1"/>
</dbReference>
<keyword evidence="6 14" id="KW-0812">Transmembrane</keyword>
<evidence type="ECO:0000256" key="13">
    <source>
        <dbReference type="ARBA" id="ARBA00023237"/>
    </source>
</evidence>
<gene>
    <name evidence="18" type="ORF">GCM10011339_36220</name>
</gene>
<dbReference type="Gene3D" id="2.170.130.10">
    <property type="entry name" value="TonB-dependent receptor, plug domain"/>
    <property type="match status" value="1"/>
</dbReference>
<evidence type="ECO:0000256" key="9">
    <source>
        <dbReference type="ARBA" id="ARBA00023065"/>
    </source>
</evidence>
<dbReference type="InterPro" id="IPR012910">
    <property type="entry name" value="Plug_dom"/>
</dbReference>
<dbReference type="PANTHER" id="PTHR32552">
    <property type="entry name" value="FERRICHROME IRON RECEPTOR-RELATED"/>
    <property type="match status" value="1"/>
</dbReference>
<evidence type="ECO:0000256" key="1">
    <source>
        <dbReference type="ARBA" id="ARBA00004571"/>
    </source>
</evidence>
<dbReference type="Gene3D" id="2.40.170.20">
    <property type="entry name" value="TonB-dependent receptor, beta-barrel domain"/>
    <property type="match status" value="1"/>
</dbReference>
<feature type="domain" description="TonB-dependent receptor plug" evidence="17">
    <location>
        <begin position="128"/>
        <end position="224"/>
    </location>
</feature>
<evidence type="ECO:0000259" key="16">
    <source>
        <dbReference type="Pfam" id="PF00593"/>
    </source>
</evidence>
<reference evidence="19" key="1">
    <citation type="journal article" date="2019" name="Int. J. Syst. Evol. Microbiol.">
        <title>The Global Catalogue of Microorganisms (GCM) 10K type strain sequencing project: providing services to taxonomists for standard genome sequencing and annotation.</title>
        <authorList>
            <consortium name="The Broad Institute Genomics Platform"/>
            <consortium name="The Broad Institute Genome Sequencing Center for Infectious Disease"/>
            <person name="Wu L."/>
            <person name="Ma J."/>
        </authorList>
    </citation>
    <scope>NUCLEOTIDE SEQUENCE [LARGE SCALE GENOMIC DNA]</scope>
    <source>
        <strain evidence="19">CGMCC 1.15407</strain>
    </source>
</reference>
<keyword evidence="7" id="KW-0732">Signal</keyword>
<evidence type="ECO:0000256" key="3">
    <source>
        <dbReference type="ARBA" id="ARBA00022448"/>
    </source>
</evidence>
<keyword evidence="11 14" id="KW-0472">Membrane</keyword>
<evidence type="ECO:0000259" key="17">
    <source>
        <dbReference type="Pfam" id="PF07715"/>
    </source>
</evidence>
<dbReference type="InterPro" id="IPR036942">
    <property type="entry name" value="Beta-barrel_TonB_sf"/>
</dbReference>
<keyword evidence="13 14" id="KW-0998">Cell outer membrane</keyword>
<evidence type="ECO:0000256" key="15">
    <source>
        <dbReference type="RuleBase" id="RU003357"/>
    </source>
</evidence>
<keyword evidence="4 14" id="KW-1134">Transmembrane beta strand</keyword>
<proteinExistence type="inferred from homology"/>
<comment type="similarity">
    <text evidence="2 14 15">Belongs to the TonB-dependent receptor family.</text>
</comment>
<dbReference type="CDD" id="cd01347">
    <property type="entry name" value="ligand_gated_channel"/>
    <property type="match status" value="1"/>
</dbReference>
<keyword evidence="3 14" id="KW-0813">Transport</keyword>
<evidence type="ECO:0000256" key="8">
    <source>
        <dbReference type="ARBA" id="ARBA00023004"/>
    </source>
</evidence>
<dbReference type="Pfam" id="PF13715">
    <property type="entry name" value="CarbopepD_reg_2"/>
    <property type="match status" value="1"/>
</dbReference>
<evidence type="ECO:0000313" key="19">
    <source>
        <dbReference type="Proteomes" id="UP000647339"/>
    </source>
</evidence>
<comment type="caution">
    <text evidence="18">The sequence shown here is derived from an EMBL/GenBank/DDBJ whole genome shotgun (WGS) entry which is preliminary data.</text>
</comment>
<dbReference type="SUPFAM" id="SSF56935">
    <property type="entry name" value="Porins"/>
    <property type="match status" value="1"/>
</dbReference>
<dbReference type="PANTHER" id="PTHR32552:SF68">
    <property type="entry name" value="FERRICHROME OUTER MEMBRANE TRANSPORTER_PHAGE RECEPTOR"/>
    <property type="match status" value="1"/>
</dbReference>